<evidence type="ECO:0000313" key="3">
    <source>
        <dbReference type="EMBL" id="HHL42984.1"/>
    </source>
</evidence>
<dbReference type="Gene3D" id="3.40.800.20">
    <property type="entry name" value="Histone deacetylase domain"/>
    <property type="match status" value="1"/>
</dbReference>
<accession>A0A7C5R0L2</accession>
<proteinExistence type="inferred from homology"/>
<comment type="similarity">
    <text evidence="1">Belongs to the histone deacetylase family.</text>
</comment>
<protein>
    <submittedName>
        <fullName evidence="3">Acetoin utilization protein AcuC</fullName>
    </submittedName>
</protein>
<dbReference type="PANTHER" id="PTHR10625">
    <property type="entry name" value="HISTONE DEACETYLASE HDAC1-RELATED"/>
    <property type="match status" value="1"/>
</dbReference>
<feature type="domain" description="Histone deacetylase" evidence="2">
    <location>
        <begin position="22"/>
        <end position="244"/>
    </location>
</feature>
<dbReference type="PANTHER" id="PTHR10625:SF10">
    <property type="entry name" value="HISTONE DEACETYLASE HDAC1"/>
    <property type="match status" value="1"/>
</dbReference>
<gene>
    <name evidence="3" type="ORF">ENJ42_05150</name>
</gene>
<dbReference type="InterPro" id="IPR000286">
    <property type="entry name" value="HDACs"/>
</dbReference>
<organism evidence="3">
    <name type="scientific">Hellea balneolensis</name>
    <dbReference type="NCBI Taxonomy" id="287478"/>
    <lineage>
        <taxon>Bacteria</taxon>
        <taxon>Pseudomonadati</taxon>
        <taxon>Pseudomonadota</taxon>
        <taxon>Alphaproteobacteria</taxon>
        <taxon>Maricaulales</taxon>
        <taxon>Robiginitomaculaceae</taxon>
        <taxon>Hellea</taxon>
    </lineage>
</organism>
<dbReference type="AlphaFoldDB" id="A0A7C5R0L2"/>
<dbReference type="InterPro" id="IPR023696">
    <property type="entry name" value="Ureohydrolase_dom_sf"/>
</dbReference>
<comment type="caution">
    <text evidence="3">The sequence shown here is derived from an EMBL/GenBank/DDBJ whole genome shotgun (WGS) entry which is preliminary data.</text>
</comment>
<dbReference type="Pfam" id="PF00850">
    <property type="entry name" value="Hist_deacetyl"/>
    <property type="match status" value="1"/>
</dbReference>
<reference evidence="3" key="1">
    <citation type="journal article" date="2020" name="mSystems">
        <title>Genome- and Community-Level Interaction Insights into Carbon Utilization and Element Cycling Functions of Hydrothermarchaeota in Hydrothermal Sediment.</title>
        <authorList>
            <person name="Zhou Z."/>
            <person name="Liu Y."/>
            <person name="Xu W."/>
            <person name="Pan J."/>
            <person name="Luo Z.H."/>
            <person name="Li M."/>
        </authorList>
    </citation>
    <scope>NUCLEOTIDE SEQUENCE [LARGE SCALE GENOMIC DNA]</scope>
    <source>
        <strain evidence="3">HyVt-485</strain>
    </source>
</reference>
<evidence type="ECO:0000256" key="1">
    <source>
        <dbReference type="ARBA" id="ARBA00005947"/>
    </source>
</evidence>
<feature type="non-terminal residue" evidence="3">
    <location>
        <position position="244"/>
    </location>
</feature>
<dbReference type="SUPFAM" id="SSF52768">
    <property type="entry name" value="Arginase/deacetylase"/>
    <property type="match status" value="1"/>
</dbReference>
<dbReference type="InterPro" id="IPR037138">
    <property type="entry name" value="His_deacetylse_dom_sf"/>
</dbReference>
<dbReference type="EMBL" id="DRMJ01000261">
    <property type="protein sequence ID" value="HHL42984.1"/>
    <property type="molecule type" value="Genomic_DNA"/>
</dbReference>
<evidence type="ECO:0000259" key="2">
    <source>
        <dbReference type="Pfam" id="PF00850"/>
    </source>
</evidence>
<dbReference type="GO" id="GO:0040029">
    <property type="term" value="P:epigenetic regulation of gene expression"/>
    <property type="evidence" value="ECO:0007669"/>
    <property type="project" value="TreeGrafter"/>
</dbReference>
<dbReference type="GO" id="GO:0004407">
    <property type="term" value="F:histone deacetylase activity"/>
    <property type="evidence" value="ECO:0007669"/>
    <property type="project" value="TreeGrafter"/>
</dbReference>
<dbReference type="Proteomes" id="UP000885830">
    <property type="component" value="Unassembled WGS sequence"/>
</dbReference>
<dbReference type="PRINTS" id="PR01270">
    <property type="entry name" value="HDASUPER"/>
</dbReference>
<dbReference type="InterPro" id="IPR023801">
    <property type="entry name" value="His_deacetylse_dom"/>
</dbReference>
<name>A0A7C5R0L2_9PROT</name>
<sequence>MKKQAVYIGSEIYRKASFGRNHPLAYARQESVLDMCRVLGWLPKSAFVKSPIADYNTLIRYHDPLYVQALKQADFRGKATREDRELYKFGTMENPLFQGVFRRASTTIGGSILAAKKAMDGHLVFHPSGGTHHGLKHQAHGFCYFNDPVFALQTFLDAGHKRIAYVDIDAHHGDGVELAFADDPRVCFVSVHEDKRWPHTGTLADQRPGQMNIPVPYGINDSEYRLIIDQLVVPALTQFAPEAI</sequence>